<dbReference type="EMBL" id="CP001309">
    <property type="protein sequence ID" value="ACL34844.1"/>
    <property type="molecule type" value="Genomic_DNA"/>
</dbReference>
<geneLocation type="plasmid" evidence="1 2">
    <name>PBr_lp17</name>
</geneLocation>
<proteinExistence type="predicted"/>
<keyword evidence="2" id="KW-1185">Reference proteome</keyword>
<gene>
    <name evidence="1" type="ORF">BGAPBR_D0014</name>
</gene>
<evidence type="ECO:0000313" key="2">
    <source>
        <dbReference type="Proteomes" id="UP000006103"/>
    </source>
</evidence>
<name>B8F1R2_BORGR</name>
<evidence type="ECO:0000313" key="1">
    <source>
        <dbReference type="EMBL" id="ACL34844.1"/>
    </source>
</evidence>
<keyword evidence="1" id="KW-0614">Plasmid</keyword>
<dbReference type="AlphaFoldDB" id="B8F1R2"/>
<reference evidence="1 2" key="1">
    <citation type="journal article" date="2011" name="J. Bacteriol.">
        <title>Whole-genome sequences of two Borrelia afzelii and two Borrelia garinii Lyme disease agent isolates.</title>
        <authorList>
            <person name="Casjens S.R."/>
            <person name="Mongodin E.F."/>
            <person name="Qiu W.-G."/>
            <person name="Dunn J.J."/>
            <person name="Luft B.J."/>
            <person name="Fraser-Liggett C.M."/>
            <person name="Schutzer S.E."/>
        </authorList>
    </citation>
    <scope>NUCLEOTIDE SEQUENCE [LARGE SCALE GENOMIC DNA]</scope>
    <source>
        <strain evidence="1 2">PBr</strain>
    </source>
</reference>
<accession>B8F1R2</accession>
<dbReference type="Proteomes" id="UP000006103">
    <property type="component" value="Plasmid PBr_lp17"/>
</dbReference>
<protein>
    <submittedName>
        <fullName evidence="1">Uncharacterized protein</fullName>
    </submittedName>
</protein>
<sequence>MHLLYKRKSFLLLYSLLLINFDHLFLNCHLNNIKGHFN</sequence>
<organism evidence="1 2">
    <name type="scientific">Borreliella garinii PBr</name>
    <dbReference type="NCBI Taxonomy" id="498743"/>
    <lineage>
        <taxon>Bacteria</taxon>
        <taxon>Pseudomonadati</taxon>
        <taxon>Spirochaetota</taxon>
        <taxon>Spirochaetia</taxon>
        <taxon>Spirochaetales</taxon>
        <taxon>Borreliaceae</taxon>
        <taxon>Borreliella</taxon>
    </lineage>
</organism>